<dbReference type="GO" id="GO:0031410">
    <property type="term" value="C:cytoplasmic vesicle"/>
    <property type="evidence" value="ECO:0007669"/>
    <property type="project" value="TreeGrafter"/>
</dbReference>
<dbReference type="AlphaFoldDB" id="A0A1I8GFQ0"/>
<organism evidence="1 2">
    <name type="scientific">Macrostomum lignano</name>
    <dbReference type="NCBI Taxonomy" id="282301"/>
    <lineage>
        <taxon>Eukaryota</taxon>
        <taxon>Metazoa</taxon>
        <taxon>Spiralia</taxon>
        <taxon>Lophotrochozoa</taxon>
        <taxon>Platyhelminthes</taxon>
        <taxon>Rhabditophora</taxon>
        <taxon>Macrostomorpha</taxon>
        <taxon>Macrostomida</taxon>
        <taxon>Macrostomidae</taxon>
        <taxon>Macrostomum</taxon>
    </lineage>
</organism>
<sequence length="141" mass="15281">ASPLAKNFRLRVTAVDQDGANSSAIASLTVLPGANQPPKAVIAAVPARLQLDGTGGELLAIDGSASWDDKLVTGYRWTRLSNSSAAGFALNGSASQPVLLLANLLPGRYAFRLTVRDARKRQRLRRRRFQSRRLAIGRRCR</sequence>
<dbReference type="PANTHER" id="PTHR46182">
    <property type="entry name" value="FI19480P1"/>
    <property type="match status" value="1"/>
</dbReference>
<dbReference type="Proteomes" id="UP000095280">
    <property type="component" value="Unplaced"/>
</dbReference>
<dbReference type="GO" id="GO:0016020">
    <property type="term" value="C:membrane"/>
    <property type="evidence" value="ECO:0007669"/>
    <property type="project" value="TreeGrafter"/>
</dbReference>
<dbReference type="WBParaSite" id="maker-uti_cns_0001881-snap-gene-0.2-mRNA-1">
    <property type="protein sequence ID" value="maker-uti_cns_0001881-snap-gene-0.2-mRNA-1"/>
    <property type="gene ID" value="maker-uti_cns_0001881-snap-gene-0.2"/>
</dbReference>
<protein>
    <submittedName>
        <fullName evidence="2">REJ domain-containing protein</fullName>
    </submittedName>
</protein>
<accession>A0A1I8GFQ0</accession>
<dbReference type="GO" id="GO:0001764">
    <property type="term" value="P:neuron migration"/>
    <property type="evidence" value="ECO:0007669"/>
    <property type="project" value="TreeGrafter"/>
</dbReference>
<dbReference type="InterPro" id="IPR029865">
    <property type="entry name" value="KIAA0319-like"/>
</dbReference>
<keyword evidence="1" id="KW-1185">Reference proteome</keyword>
<dbReference type="Gene3D" id="2.60.40.10">
    <property type="entry name" value="Immunoglobulins"/>
    <property type="match status" value="1"/>
</dbReference>
<evidence type="ECO:0000313" key="2">
    <source>
        <dbReference type="WBParaSite" id="maker-uti_cns_0001881-snap-gene-0.2-mRNA-1"/>
    </source>
</evidence>
<proteinExistence type="predicted"/>
<name>A0A1I8GFQ0_9PLAT</name>
<reference evidence="2" key="1">
    <citation type="submission" date="2016-11" db="UniProtKB">
        <authorList>
            <consortium name="WormBaseParasite"/>
        </authorList>
    </citation>
    <scope>IDENTIFICATION</scope>
</reference>
<dbReference type="Pfam" id="PF22352">
    <property type="entry name" value="K319L-like_PKD"/>
    <property type="match status" value="1"/>
</dbReference>
<dbReference type="InterPro" id="IPR013783">
    <property type="entry name" value="Ig-like_fold"/>
</dbReference>
<dbReference type="PANTHER" id="PTHR46182:SF2">
    <property type="entry name" value="FI19480P1"/>
    <property type="match status" value="1"/>
</dbReference>
<evidence type="ECO:0000313" key="1">
    <source>
        <dbReference type="Proteomes" id="UP000095280"/>
    </source>
</evidence>